<feature type="domain" description="Acyl-CoA dehydrogenase/oxidase N-terminal" evidence="11">
    <location>
        <begin position="39"/>
        <end position="150"/>
    </location>
</feature>
<dbReference type="InterPro" id="IPR050741">
    <property type="entry name" value="Acyl-CoA_dehydrogenase"/>
</dbReference>
<dbReference type="PANTHER" id="PTHR48083:SF2">
    <property type="entry name" value="MEDIUM-CHAIN SPECIFIC ACYL-COA DEHYDROGENASE, MITOCHONDRIAL"/>
    <property type="match status" value="1"/>
</dbReference>
<dbReference type="Gene3D" id="1.20.140.10">
    <property type="entry name" value="Butyryl-CoA Dehydrogenase, subunit A, domain 3"/>
    <property type="match status" value="1"/>
</dbReference>
<proteinExistence type="inferred from homology"/>
<evidence type="ECO:0000256" key="4">
    <source>
        <dbReference type="ARBA" id="ARBA00022630"/>
    </source>
</evidence>
<gene>
    <name evidence="12" type="ORF">DDE23_19780</name>
</gene>
<dbReference type="Gene3D" id="2.40.110.10">
    <property type="entry name" value="Butyryl-CoA Dehydrogenase, subunit A, domain 2"/>
    <property type="match status" value="1"/>
</dbReference>
<feature type="domain" description="Acyl-CoA dehydrogenase/oxidase C-terminal" evidence="9">
    <location>
        <begin position="264"/>
        <end position="412"/>
    </location>
</feature>
<evidence type="ECO:0000256" key="1">
    <source>
        <dbReference type="ARBA" id="ARBA00001974"/>
    </source>
</evidence>
<evidence type="ECO:0000256" key="5">
    <source>
        <dbReference type="ARBA" id="ARBA00022827"/>
    </source>
</evidence>
<dbReference type="FunFam" id="1.20.140.10:FF:000001">
    <property type="entry name" value="Acyl-CoA dehydrogenase"/>
    <property type="match status" value="1"/>
</dbReference>
<dbReference type="InterPro" id="IPR037069">
    <property type="entry name" value="AcylCoA_DH/ox_N_sf"/>
</dbReference>
<dbReference type="SUPFAM" id="SSF47203">
    <property type="entry name" value="Acyl-CoA dehydrogenase C-terminal domain-like"/>
    <property type="match status" value="1"/>
</dbReference>
<organism evidence="12 13">
    <name type="scientific">Pararhodobacter aggregans</name>
    <dbReference type="NCBI Taxonomy" id="404875"/>
    <lineage>
        <taxon>Bacteria</taxon>
        <taxon>Pseudomonadati</taxon>
        <taxon>Pseudomonadota</taxon>
        <taxon>Alphaproteobacteria</taxon>
        <taxon>Rhodobacterales</taxon>
        <taxon>Paracoccaceae</taxon>
        <taxon>Pararhodobacter</taxon>
    </lineage>
</organism>
<comment type="similarity">
    <text evidence="2 7">Belongs to the acyl-CoA dehydrogenase family.</text>
</comment>
<accession>A0A2T7UMC6</accession>
<protein>
    <recommendedName>
        <fullName evidence="3">Medium-chain specific acyl-CoA dehydrogenase, mitochondrial</fullName>
    </recommendedName>
</protein>
<evidence type="ECO:0000313" key="12">
    <source>
        <dbReference type="EMBL" id="PVE45817.1"/>
    </source>
</evidence>
<dbReference type="PANTHER" id="PTHR48083">
    <property type="entry name" value="MEDIUM-CHAIN SPECIFIC ACYL-COA DEHYDROGENASE, MITOCHONDRIAL-RELATED"/>
    <property type="match status" value="1"/>
</dbReference>
<feature type="domain" description="Acyl-CoA oxidase/dehydrogenase middle" evidence="10">
    <location>
        <begin position="161"/>
        <end position="252"/>
    </location>
</feature>
<evidence type="ECO:0000256" key="3">
    <source>
        <dbReference type="ARBA" id="ARBA00019125"/>
    </source>
</evidence>
<dbReference type="AlphaFoldDB" id="A0A2T7UMC6"/>
<dbReference type="GO" id="GO:0003995">
    <property type="term" value="F:acyl-CoA dehydrogenase activity"/>
    <property type="evidence" value="ECO:0007669"/>
    <property type="project" value="InterPro"/>
</dbReference>
<dbReference type="InterPro" id="IPR046373">
    <property type="entry name" value="Acyl-CoA_Oxase/DH_mid-dom_sf"/>
</dbReference>
<dbReference type="Pfam" id="PF02771">
    <property type="entry name" value="Acyl-CoA_dh_N"/>
    <property type="match status" value="1"/>
</dbReference>
<dbReference type="InterPro" id="IPR036250">
    <property type="entry name" value="AcylCo_DH-like_C"/>
</dbReference>
<dbReference type="GO" id="GO:0050660">
    <property type="term" value="F:flavin adenine dinucleotide binding"/>
    <property type="evidence" value="ECO:0007669"/>
    <property type="project" value="InterPro"/>
</dbReference>
<dbReference type="OrthoDB" id="9775090at2"/>
<dbReference type="Gene3D" id="1.10.540.10">
    <property type="entry name" value="Acyl-CoA dehydrogenase/oxidase, N-terminal domain"/>
    <property type="match status" value="1"/>
</dbReference>
<keyword evidence="5 7" id="KW-0274">FAD</keyword>
<dbReference type="GO" id="GO:0005737">
    <property type="term" value="C:cytoplasm"/>
    <property type="evidence" value="ECO:0007669"/>
    <property type="project" value="TreeGrafter"/>
</dbReference>
<dbReference type="FunFam" id="2.40.110.10:FF:000002">
    <property type="entry name" value="Acyl-CoA dehydrogenase fadE12"/>
    <property type="match status" value="1"/>
</dbReference>
<dbReference type="InterPro" id="IPR009075">
    <property type="entry name" value="AcylCo_DH/oxidase_C"/>
</dbReference>
<keyword evidence="4 7" id="KW-0285">Flavoprotein</keyword>
<dbReference type="InterPro" id="IPR009100">
    <property type="entry name" value="AcylCoA_DH/oxidase_NM_dom_sf"/>
</dbReference>
<evidence type="ECO:0000256" key="2">
    <source>
        <dbReference type="ARBA" id="ARBA00009347"/>
    </source>
</evidence>
<evidence type="ECO:0000313" key="13">
    <source>
        <dbReference type="Proteomes" id="UP000244810"/>
    </source>
</evidence>
<dbReference type="GO" id="GO:0033539">
    <property type="term" value="P:fatty acid beta-oxidation using acyl-CoA dehydrogenase"/>
    <property type="evidence" value="ECO:0007669"/>
    <property type="project" value="TreeGrafter"/>
</dbReference>
<evidence type="ECO:0000259" key="10">
    <source>
        <dbReference type="Pfam" id="PF02770"/>
    </source>
</evidence>
<dbReference type="Pfam" id="PF02770">
    <property type="entry name" value="Acyl-CoA_dh_M"/>
    <property type="match status" value="1"/>
</dbReference>
<dbReference type="PROSITE" id="PS00073">
    <property type="entry name" value="ACYL_COA_DH_2"/>
    <property type="match status" value="1"/>
</dbReference>
<keyword evidence="13" id="KW-1185">Reference proteome</keyword>
<evidence type="ECO:0000256" key="7">
    <source>
        <dbReference type="RuleBase" id="RU362125"/>
    </source>
</evidence>
<dbReference type="EMBL" id="QDDR01000012">
    <property type="protein sequence ID" value="PVE45817.1"/>
    <property type="molecule type" value="Genomic_DNA"/>
</dbReference>
<feature type="region of interest" description="Disordered" evidence="8">
    <location>
        <begin position="1"/>
        <end position="23"/>
    </location>
</feature>
<dbReference type="InterPro" id="IPR006089">
    <property type="entry name" value="Acyl-CoA_DH_CS"/>
</dbReference>
<dbReference type="Pfam" id="PF00441">
    <property type="entry name" value="Acyl-CoA_dh_1"/>
    <property type="match status" value="1"/>
</dbReference>
<name>A0A2T7UMC6_9RHOB</name>
<dbReference type="InterPro" id="IPR006091">
    <property type="entry name" value="Acyl-CoA_Oxase/DH_mid-dom"/>
</dbReference>
<keyword evidence="6 7" id="KW-0560">Oxidoreductase</keyword>
<comment type="caution">
    <text evidence="12">The sequence shown here is derived from an EMBL/GenBank/DDBJ whole genome shotgun (WGS) entry which is preliminary data.</text>
</comment>
<comment type="cofactor">
    <cofactor evidence="1 7">
        <name>FAD</name>
        <dbReference type="ChEBI" id="CHEBI:57692"/>
    </cofactor>
</comment>
<reference evidence="12 13" key="1">
    <citation type="journal article" date="2011" name="Syst. Appl. Microbiol.">
        <title>Defluviimonas denitrificans gen. nov., sp. nov., and Pararhodobacter aggregans gen. nov., sp. nov., non-phototrophic Rhodobacteraceae from the biofilter of a marine aquaculture.</title>
        <authorList>
            <person name="Foesel B.U."/>
            <person name="Drake H.L."/>
            <person name="Schramm A."/>
        </authorList>
    </citation>
    <scope>NUCLEOTIDE SEQUENCE [LARGE SCALE GENOMIC DNA]</scope>
    <source>
        <strain evidence="12 13">D1-19</strain>
    </source>
</reference>
<dbReference type="InterPro" id="IPR013786">
    <property type="entry name" value="AcylCoA_DH/ox_N"/>
</dbReference>
<evidence type="ECO:0000259" key="9">
    <source>
        <dbReference type="Pfam" id="PF00441"/>
    </source>
</evidence>
<dbReference type="SUPFAM" id="SSF56645">
    <property type="entry name" value="Acyl-CoA dehydrogenase NM domain-like"/>
    <property type="match status" value="1"/>
</dbReference>
<evidence type="ECO:0000259" key="11">
    <source>
        <dbReference type="Pfam" id="PF02771"/>
    </source>
</evidence>
<dbReference type="Proteomes" id="UP000244810">
    <property type="component" value="Unassembled WGS sequence"/>
</dbReference>
<evidence type="ECO:0000256" key="6">
    <source>
        <dbReference type="ARBA" id="ARBA00023002"/>
    </source>
</evidence>
<sequence length="421" mass="45948">MSTAPARRVASSDPATAREGNDVSYDGEEIGLLGWQMPEELRAMRDMLRKFMTGQVRPAEEALPSDSYEFPKDVLEGLRRQARELGIWCVQSPVEHGGAGLGLLGQVVVAEEAAKCRMGAYVPAGGAFGFDPPNVIFKGSADQIARYAVPCIARGDKTFVAISEPSGGSDPARAIRTRAVRDGDHYVLNGTKVWITGAGQATWGVVFARTGDPQARGGITSFIVDIGTPGLTLEPIDVIRSYSPYQLTFEDCRIPVANRLGEEGQGFALAEDWLVHQRVPYAATCIGTAQAALDIALDWARDRETFGKKLAEHQAIQWMLADSEVDLRAARLLVYQAAWRAERGANIKLEASVAKLFASEAANRVVDRCVQILGGMGVAKELPLERWFRETRIKRIGEGPSEVHRMVIARDLIRNGSREVD</sequence>
<evidence type="ECO:0000256" key="8">
    <source>
        <dbReference type="SAM" id="MobiDB-lite"/>
    </source>
</evidence>